<dbReference type="GO" id="GO:0004842">
    <property type="term" value="F:ubiquitin-protein transferase activity"/>
    <property type="evidence" value="ECO:0007669"/>
    <property type="project" value="InterPro"/>
</dbReference>
<dbReference type="Gene3D" id="3.30.40.10">
    <property type="entry name" value="Zinc/RING finger domain, C3HC4 (zinc finger)"/>
    <property type="match status" value="1"/>
</dbReference>
<dbReference type="GeneID" id="17041030"/>
<dbReference type="PROSITE" id="PS51698">
    <property type="entry name" value="U_BOX"/>
    <property type="match status" value="1"/>
</dbReference>
<dbReference type="STRING" id="574566.I0YXC3"/>
<evidence type="ECO:0000313" key="3">
    <source>
        <dbReference type="Proteomes" id="UP000007264"/>
    </source>
</evidence>
<feature type="non-terminal residue" evidence="2">
    <location>
        <position position="1"/>
    </location>
</feature>
<keyword evidence="3" id="KW-1185">Reference proteome</keyword>
<sequence length="64" mass="7213">QDMMRDPVMAADGFTYERQALEVWLLSHNTSPITNDPLLHKHLISNHSLRSAIMEWQAKPGAAA</sequence>
<dbReference type="OrthoDB" id="885946at2759"/>
<dbReference type="Pfam" id="PF04564">
    <property type="entry name" value="U-box"/>
    <property type="match status" value="1"/>
</dbReference>
<dbReference type="KEGG" id="csl:COCSUDRAFT_15698"/>
<proteinExistence type="predicted"/>
<accession>I0YXC3</accession>
<gene>
    <name evidence="2" type="ORF">COCSUDRAFT_15698</name>
</gene>
<feature type="domain" description="U-box" evidence="1">
    <location>
        <begin position="1"/>
        <end position="63"/>
    </location>
</feature>
<comment type="caution">
    <text evidence="2">The sequence shown here is derived from an EMBL/GenBank/DDBJ whole genome shotgun (WGS) entry which is preliminary data.</text>
</comment>
<reference evidence="2 3" key="1">
    <citation type="journal article" date="2012" name="Genome Biol.">
        <title>The genome of the polar eukaryotic microalga coccomyxa subellipsoidea reveals traits of cold adaptation.</title>
        <authorList>
            <person name="Blanc G."/>
            <person name="Agarkova I."/>
            <person name="Grimwood J."/>
            <person name="Kuo A."/>
            <person name="Brueggeman A."/>
            <person name="Dunigan D."/>
            <person name="Gurnon J."/>
            <person name="Ladunga I."/>
            <person name="Lindquist E."/>
            <person name="Lucas S."/>
            <person name="Pangilinan J."/>
            <person name="Proschold T."/>
            <person name="Salamov A."/>
            <person name="Schmutz J."/>
            <person name="Weeks D."/>
            <person name="Yamada T."/>
            <person name="Claverie J.M."/>
            <person name="Grigoriev I."/>
            <person name="Van Etten J."/>
            <person name="Lomsadze A."/>
            <person name="Borodovsky M."/>
        </authorList>
    </citation>
    <scope>NUCLEOTIDE SEQUENCE [LARGE SCALE GENOMIC DNA]</scope>
    <source>
        <strain evidence="2 3">C-169</strain>
    </source>
</reference>
<dbReference type="CDD" id="cd16655">
    <property type="entry name" value="RING-Ubox_WDSUB1-like"/>
    <property type="match status" value="1"/>
</dbReference>
<dbReference type="eggNOG" id="ENOG502S95A">
    <property type="taxonomic scope" value="Eukaryota"/>
</dbReference>
<dbReference type="UniPathway" id="UPA00143"/>
<name>I0YXC3_COCSC</name>
<dbReference type="RefSeq" id="XP_005647586.1">
    <property type="nucleotide sequence ID" value="XM_005647529.1"/>
</dbReference>
<dbReference type="Proteomes" id="UP000007264">
    <property type="component" value="Unassembled WGS sequence"/>
</dbReference>
<dbReference type="SMART" id="SM00504">
    <property type="entry name" value="Ubox"/>
    <property type="match status" value="1"/>
</dbReference>
<dbReference type="SUPFAM" id="SSF57850">
    <property type="entry name" value="RING/U-box"/>
    <property type="match status" value="1"/>
</dbReference>
<dbReference type="InterPro" id="IPR052085">
    <property type="entry name" value="WD-SAM-U-box"/>
</dbReference>
<protein>
    <submittedName>
        <fullName evidence="2">U box</fullName>
    </submittedName>
</protein>
<evidence type="ECO:0000259" key="1">
    <source>
        <dbReference type="PROSITE" id="PS51698"/>
    </source>
</evidence>
<dbReference type="InterPro" id="IPR013083">
    <property type="entry name" value="Znf_RING/FYVE/PHD"/>
</dbReference>
<dbReference type="GO" id="GO:0016567">
    <property type="term" value="P:protein ubiquitination"/>
    <property type="evidence" value="ECO:0007669"/>
    <property type="project" value="UniProtKB-UniPathway"/>
</dbReference>
<dbReference type="InterPro" id="IPR003613">
    <property type="entry name" value="Ubox_domain"/>
</dbReference>
<dbReference type="AlphaFoldDB" id="I0YXC3"/>
<dbReference type="EMBL" id="AGSI01000008">
    <property type="protein sequence ID" value="EIE23042.1"/>
    <property type="molecule type" value="Genomic_DNA"/>
</dbReference>
<organism evidence="2 3">
    <name type="scientific">Coccomyxa subellipsoidea (strain C-169)</name>
    <name type="common">Green microalga</name>
    <dbReference type="NCBI Taxonomy" id="574566"/>
    <lineage>
        <taxon>Eukaryota</taxon>
        <taxon>Viridiplantae</taxon>
        <taxon>Chlorophyta</taxon>
        <taxon>core chlorophytes</taxon>
        <taxon>Trebouxiophyceae</taxon>
        <taxon>Trebouxiophyceae incertae sedis</taxon>
        <taxon>Coccomyxaceae</taxon>
        <taxon>Coccomyxa</taxon>
        <taxon>Coccomyxa subellipsoidea</taxon>
    </lineage>
</organism>
<evidence type="ECO:0000313" key="2">
    <source>
        <dbReference type="EMBL" id="EIE23042.1"/>
    </source>
</evidence>
<dbReference type="PANTHER" id="PTHR46573:SF1">
    <property type="entry name" value="WD REPEAT, SAM AND U-BOX DOMAIN-CONTAINING PROTEIN 1"/>
    <property type="match status" value="1"/>
</dbReference>
<dbReference type="PANTHER" id="PTHR46573">
    <property type="entry name" value="WD REPEAT, SAM AND U-BOX DOMAIN-CONTAINING PROTEIN 1"/>
    <property type="match status" value="1"/>
</dbReference>